<name>A0AAW4PRE0_9EURY</name>
<keyword evidence="3" id="KW-1185">Reference proteome</keyword>
<reference evidence="2 3" key="1">
    <citation type="submission" date="2021-06" db="EMBL/GenBank/DDBJ databases">
        <title>Halomicroarcula sp. a new haloarchaeum isolated from saline soil.</title>
        <authorList>
            <person name="Duran-Viseras A."/>
            <person name="Sanchez-Porro C."/>
            <person name="Ventosa A."/>
        </authorList>
    </citation>
    <scope>NUCLEOTIDE SEQUENCE [LARGE SCALE GENOMIC DNA]</scope>
    <source>
        <strain evidence="2 3">F13</strain>
    </source>
</reference>
<comment type="caution">
    <text evidence="2">The sequence shown here is derived from an EMBL/GenBank/DDBJ whole genome shotgun (WGS) entry which is preliminary data.</text>
</comment>
<evidence type="ECO:0000256" key="1">
    <source>
        <dbReference type="SAM" id="MobiDB-lite"/>
    </source>
</evidence>
<evidence type="ECO:0000313" key="3">
    <source>
        <dbReference type="Proteomes" id="UP001430377"/>
    </source>
</evidence>
<evidence type="ECO:0000313" key="2">
    <source>
        <dbReference type="EMBL" id="MBX0323568.1"/>
    </source>
</evidence>
<accession>A0AAW4PRE0</accession>
<proteinExistence type="predicted"/>
<protein>
    <submittedName>
        <fullName evidence="2">Uncharacterized protein</fullName>
    </submittedName>
</protein>
<sequence>MPSTHQSGESGERSRCLGLAERIGEDPAWWLDQDLMARPAKRQIDHEGTGAQQVRVVENRAVATAAGMVFSLIDGSDIIRRVRAWEAVERRLANDRYDSAVDPAEPREAIVRRLDQREEWPGLHGERPERLPHGPRRPCGCCEDEGVTAADLRERDAAAAEQLTMGTRPMASTPARRRR</sequence>
<dbReference type="EMBL" id="RKLR01000003">
    <property type="protein sequence ID" value="MBX0323568.1"/>
    <property type="molecule type" value="Genomic_DNA"/>
</dbReference>
<organism evidence="2 3">
    <name type="scientific">Haloarcula rubra</name>
    <dbReference type="NCBI Taxonomy" id="2487747"/>
    <lineage>
        <taxon>Archaea</taxon>
        <taxon>Methanobacteriati</taxon>
        <taxon>Methanobacteriota</taxon>
        <taxon>Stenosarchaea group</taxon>
        <taxon>Halobacteria</taxon>
        <taxon>Halobacteriales</taxon>
        <taxon>Haloarculaceae</taxon>
        <taxon>Haloarcula</taxon>
    </lineage>
</organism>
<dbReference type="Proteomes" id="UP001430377">
    <property type="component" value="Unassembled WGS sequence"/>
</dbReference>
<gene>
    <name evidence="2" type="ORF">EGH21_11065</name>
</gene>
<dbReference type="RefSeq" id="WP_220618529.1">
    <property type="nucleotide sequence ID" value="NZ_RKLR01000003.1"/>
</dbReference>
<feature type="region of interest" description="Disordered" evidence="1">
    <location>
        <begin position="157"/>
        <end position="179"/>
    </location>
</feature>
<dbReference type="AlphaFoldDB" id="A0AAW4PRE0"/>